<evidence type="ECO:0000313" key="7">
    <source>
        <dbReference type="Proteomes" id="UP000603352"/>
    </source>
</evidence>
<evidence type="ECO:0000256" key="4">
    <source>
        <dbReference type="SAM" id="MobiDB-lite"/>
    </source>
</evidence>
<keyword evidence="7" id="KW-1185">Reference proteome</keyword>
<dbReference type="InterPro" id="IPR032687">
    <property type="entry name" value="AraC-type_N"/>
</dbReference>
<keyword evidence="2" id="KW-0238">DNA-binding</keyword>
<dbReference type="SMART" id="SM00342">
    <property type="entry name" value="HTH_ARAC"/>
    <property type="match status" value="1"/>
</dbReference>
<evidence type="ECO:0000256" key="3">
    <source>
        <dbReference type="ARBA" id="ARBA00023163"/>
    </source>
</evidence>
<reference evidence="7" key="1">
    <citation type="journal article" date="2019" name="Int. J. Syst. Evol. Microbiol.">
        <title>The Global Catalogue of Microorganisms (GCM) 10K type strain sequencing project: providing services to taxonomists for standard genome sequencing and annotation.</title>
        <authorList>
            <consortium name="The Broad Institute Genomics Platform"/>
            <consortium name="The Broad Institute Genome Sequencing Center for Infectious Disease"/>
            <person name="Wu L."/>
            <person name="Ma J."/>
        </authorList>
    </citation>
    <scope>NUCLEOTIDE SEQUENCE [LARGE SCALE GENOMIC DNA]</scope>
    <source>
        <strain evidence="7">CGMCC 1.10188</strain>
    </source>
</reference>
<protein>
    <submittedName>
        <fullName evidence="6">Transcriptional regulator</fullName>
    </submittedName>
</protein>
<dbReference type="Proteomes" id="UP000603352">
    <property type="component" value="Unassembled WGS sequence"/>
</dbReference>
<feature type="domain" description="HTH araC/xylS-type" evidence="5">
    <location>
        <begin position="274"/>
        <end position="372"/>
    </location>
</feature>
<dbReference type="Pfam" id="PF12833">
    <property type="entry name" value="HTH_18"/>
    <property type="match status" value="1"/>
</dbReference>
<dbReference type="PANTHER" id="PTHR47894">
    <property type="entry name" value="HTH-TYPE TRANSCRIPTIONAL REGULATOR GADX"/>
    <property type="match status" value="1"/>
</dbReference>
<evidence type="ECO:0000256" key="1">
    <source>
        <dbReference type="ARBA" id="ARBA00023015"/>
    </source>
</evidence>
<dbReference type="PANTHER" id="PTHR47894:SF1">
    <property type="entry name" value="HTH-TYPE TRANSCRIPTIONAL REGULATOR VQSM"/>
    <property type="match status" value="1"/>
</dbReference>
<sequence>MTRMWATEGREADGRKTGGPGGKPAAVPPGSISAYLVAEALAGAHLRRLDTGPVLRAAGIDPVALTRPGARVTTDQYAMLWRGLTLLLDDEFFAMNPRRLKRGSFGFMCAAARKAPDLAAAFRIMTRFLMLAFDGVDLRLLRHGDQAELVMRGRRPSAMAAATASAQPTDAGPPRAFADFTIWLMLHGAACWLIGRRIAIQHVDIRAKAPVYIDDYRRLFCDDLRFGQPVSRLVFAASLLEMPVDRSRRSLTRFLKQAPGNILVRYRNADAWLVRVRHQLRDRHPDDWPDIDRLAADFGVSTATLHRRLAAEGQSYRSIKDALRLDIATEVLRDPAASVADAAAAAGFADPSSFHRAFRKWTGVSPGRYRRDGGTEAI</sequence>
<dbReference type="PRINTS" id="PR00032">
    <property type="entry name" value="HTHARAC"/>
</dbReference>
<dbReference type="PROSITE" id="PS00041">
    <property type="entry name" value="HTH_ARAC_FAMILY_1"/>
    <property type="match status" value="1"/>
</dbReference>
<dbReference type="InterPro" id="IPR009057">
    <property type="entry name" value="Homeodomain-like_sf"/>
</dbReference>
<dbReference type="SUPFAM" id="SSF46689">
    <property type="entry name" value="Homeodomain-like"/>
    <property type="match status" value="1"/>
</dbReference>
<dbReference type="PROSITE" id="PS01124">
    <property type="entry name" value="HTH_ARAC_FAMILY_2"/>
    <property type="match status" value="1"/>
</dbReference>
<evidence type="ECO:0000256" key="2">
    <source>
        <dbReference type="ARBA" id="ARBA00023125"/>
    </source>
</evidence>
<name>A0ABQ1IJH5_9PROT</name>
<keyword evidence="3" id="KW-0804">Transcription</keyword>
<dbReference type="InterPro" id="IPR020449">
    <property type="entry name" value="Tscrpt_reg_AraC-type_HTH"/>
</dbReference>
<dbReference type="EMBL" id="BMDZ01000027">
    <property type="protein sequence ID" value="GGB42690.1"/>
    <property type="molecule type" value="Genomic_DNA"/>
</dbReference>
<gene>
    <name evidence="6" type="ORF">GCM10011505_25100</name>
</gene>
<feature type="region of interest" description="Disordered" evidence="4">
    <location>
        <begin position="1"/>
        <end position="25"/>
    </location>
</feature>
<dbReference type="InterPro" id="IPR018062">
    <property type="entry name" value="HTH_AraC-typ_CS"/>
</dbReference>
<keyword evidence="1" id="KW-0805">Transcription regulation</keyword>
<comment type="caution">
    <text evidence="6">The sequence shown here is derived from an EMBL/GenBank/DDBJ whole genome shotgun (WGS) entry which is preliminary data.</text>
</comment>
<accession>A0ABQ1IJH5</accession>
<proteinExistence type="predicted"/>
<evidence type="ECO:0000313" key="6">
    <source>
        <dbReference type="EMBL" id="GGB42690.1"/>
    </source>
</evidence>
<organism evidence="6 7">
    <name type="scientific">Tistrella bauzanensis</name>
    <dbReference type="NCBI Taxonomy" id="657419"/>
    <lineage>
        <taxon>Bacteria</taxon>
        <taxon>Pseudomonadati</taxon>
        <taxon>Pseudomonadota</taxon>
        <taxon>Alphaproteobacteria</taxon>
        <taxon>Geminicoccales</taxon>
        <taxon>Geminicoccaceae</taxon>
        <taxon>Tistrella</taxon>
    </lineage>
</organism>
<evidence type="ECO:0000259" key="5">
    <source>
        <dbReference type="PROSITE" id="PS01124"/>
    </source>
</evidence>
<dbReference type="Gene3D" id="1.10.10.60">
    <property type="entry name" value="Homeodomain-like"/>
    <property type="match status" value="1"/>
</dbReference>
<dbReference type="Pfam" id="PF12625">
    <property type="entry name" value="Arabinose_bd"/>
    <property type="match status" value="1"/>
</dbReference>
<dbReference type="InterPro" id="IPR018060">
    <property type="entry name" value="HTH_AraC"/>
</dbReference>